<keyword evidence="2" id="KW-1185">Reference proteome</keyword>
<reference evidence="1 2" key="1">
    <citation type="submission" date="2020-08" db="EMBL/GenBank/DDBJ databases">
        <title>Complete Genome Sequence of Effusibacillus dendaii Strain skT53, Isolated from Farmland soil.</title>
        <authorList>
            <person name="Konishi T."/>
            <person name="Kawasaki H."/>
        </authorList>
    </citation>
    <scope>NUCLEOTIDE SEQUENCE [LARGE SCALE GENOMIC DNA]</scope>
    <source>
        <strain evidence="2">skT53</strain>
    </source>
</reference>
<protein>
    <recommendedName>
        <fullName evidence="3">DUF3866 domain-containing protein</fullName>
    </recommendedName>
</protein>
<sequence length="418" mass="44646">MMRIEQGTVLQIVADRPGVRELIVELNGRPERAVLYTDLIEPVHVGQTVVLNTTAVRLGLGSGGVHFVVAATCAEGTNDPGIEERPGHIMKMRYTPWQFPVLSCEEPDHPGHEQLWDKDSIAGMPVIAAELHSMLSPIAGAVHFRLRQAAETASHFSSSVKETTAGQGPLLSPRIVYLMTDGGALPISFSKTVAELKEKGLICGTVTVGHSFGGDLEAVNLYSGLLAAKYLLQADLTIVAMGPGIVGTGTQFGHTGIEQGQILNAVASLGGTAIACPRLSFADSRERHQGVSHHTITALEKVALARMIVPFPILQPPQQAVILEQLRGSAIPDRHDIRFLDGTIVKQAADRYGLKLQTMGRSLSLEEPFFMAAGAAGRFAAEWLLASAGAGIGQQILLQRDAAIGKLAQNRPDLPYFA</sequence>
<dbReference type="Pfam" id="PF12982">
    <property type="entry name" value="DUF3866"/>
    <property type="match status" value="1"/>
</dbReference>
<organism evidence="1 2">
    <name type="scientific">Effusibacillus dendaii</name>
    <dbReference type="NCBI Taxonomy" id="2743772"/>
    <lineage>
        <taxon>Bacteria</taxon>
        <taxon>Bacillati</taxon>
        <taxon>Bacillota</taxon>
        <taxon>Bacilli</taxon>
        <taxon>Bacillales</taxon>
        <taxon>Alicyclobacillaceae</taxon>
        <taxon>Effusibacillus</taxon>
    </lineage>
</organism>
<dbReference type="KEGG" id="eff:skT53_08200"/>
<evidence type="ECO:0008006" key="3">
    <source>
        <dbReference type="Google" id="ProtNLM"/>
    </source>
</evidence>
<evidence type="ECO:0000313" key="2">
    <source>
        <dbReference type="Proteomes" id="UP000593802"/>
    </source>
</evidence>
<proteinExistence type="predicted"/>
<dbReference type="Proteomes" id="UP000593802">
    <property type="component" value="Chromosome"/>
</dbReference>
<evidence type="ECO:0000313" key="1">
    <source>
        <dbReference type="EMBL" id="BCJ85835.1"/>
    </source>
</evidence>
<accession>A0A7I8D6Y4</accession>
<gene>
    <name evidence="1" type="ORF">skT53_08200</name>
</gene>
<dbReference type="InterPro" id="IPR024479">
    <property type="entry name" value="DUF3866"/>
</dbReference>
<name>A0A7I8D6Y4_9BACL</name>
<dbReference type="AlphaFoldDB" id="A0A7I8D6Y4"/>
<dbReference type="EMBL" id="AP023366">
    <property type="protein sequence ID" value="BCJ85835.1"/>
    <property type="molecule type" value="Genomic_DNA"/>
</dbReference>
<dbReference type="RefSeq" id="WP_200759908.1">
    <property type="nucleotide sequence ID" value="NZ_AP023366.1"/>
</dbReference>